<dbReference type="PANTHER" id="PTHR31817">
    <property type="match status" value="1"/>
</dbReference>
<comment type="cofactor">
    <cofactor evidence="1">
        <name>Zn(2+)</name>
        <dbReference type="ChEBI" id="CHEBI:29105"/>
    </cofactor>
</comment>
<evidence type="ECO:0000256" key="4">
    <source>
        <dbReference type="ARBA" id="ARBA00023049"/>
    </source>
</evidence>
<evidence type="ECO:0000313" key="6">
    <source>
        <dbReference type="Proteomes" id="UP000198367"/>
    </source>
</evidence>
<evidence type="ECO:0000313" key="5">
    <source>
        <dbReference type="EMBL" id="ASK70633.1"/>
    </source>
</evidence>
<dbReference type="InterPro" id="IPR012656">
    <property type="entry name" value="CHP02421_QEGLA"/>
</dbReference>
<dbReference type="RefSeq" id="WP_086902970.1">
    <property type="nucleotide sequence ID" value="NZ_CP022358.1"/>
</dbReference>
<keyword evidence="4" id="KW-0482">Metalloprotease</keyword>
<organism evidence="5 6">
    <name type="scientific">Shewanella bicestrii</name>
    <dbReference type="NCBI Taxonomy" id="2018305"/>
    <lineage>
        <taxon>Bacteria</taxon>
        <taxon>Pseudomonadati</taxon>
        <taxon>Pseudomonadota</taxon>
        <taxon>Gammaproteobacteria</taxon>
        <taxon>Alteromonadales</taxon>
        <taxon>Shewanellaceae</taxon>
        <taxon>Shewanella</taxon>
    </lineage>
</organism>
<dbReference type="Proteomes" id="UP000198367">
    <property type="component" value="Chromosome"/>
</dbReference>
<dbReference type="SMART" id="SM01154">
    <property type="entry name" value="DUF1704"/>
    <property type="match status" value="1"/>
</dbReference>
<keyword evidence="3" id="KW-0378">Hydrolase</keyword>
<protein>
    <recommendedName>
        <fullName evidence="7">Flavohemoglobin expression-modulating QEGLA motif protein</fullName>
    </recommendedName>
</protein>
<gene>
    <name evidence="5" type="ORF">CF168_18150</name>
</gene>
<reference evidence="5 6" key="1">
    <citation type="submission" date="2017-07" db="EMBL/GenBank/DDBJ databases">
        <title>Phenotypical and genomic characterization of a clinical isolate of Shewanella bicestrii sp. nov. producing an extended-spectrum beta-lactamase and a new oxacillinase variant.</title>
        <authorList>
            <person name="Jousset A.B."/>
            <person name="Bonnin R.A."/>
            <person name="Girlich D."/>
            <person name="Dabos L."/>
            <person name="Potron A."/>
            <person name="Dortet L."/>
            <person name="Glaser P."/>
            <person name="Naas T."/>
        </authorList>
    </citation>
    <scope>NUCLEOTIDE SEQUENCE [LARGE SCALE GENOMIC DNA]</scope>
    <source>
        <strain evidence="5 6">JAB-1</strain>
    </source>
</reference>
<dbReference type="Pfam" id="PF08014">
    <property type="entry name" value="MATCAP"/>
    <property type="match status" value="1"/>
</dbReference>
<keyword evidence="2" id="KW-0645">Protease</keyword>
<proteinExistence type="predicted"/>
<keyword evidence="6" id="KW-1185">Reference proteome</keyword>
<evidence type="ECO:0000256" key="1">
    <source>
        <dbReference type="ARBA" id="ARBA00001947"/>
    </source>
</evidence>
<sequence>MSESLAQYQEDLRRLSDELIRIQTPIKILDAIKWPREMEERFLSSKGTVLPAISQDFYQKIALPFDPVKTQAELLALKQEIHRRLGKKDKLGKILVANVDQYRLVVDMLGHRGTPVFGQLSQELYGSASHRLHGDRHTLRQLGDKLSYIFSLPAARHMNKHHPKIISAPEAVNVLSQRLEKYFHSDDMRVRLSDGIVSDAAVGGDTVKLNSKAMFSESDLNVYEVHEGWVHVGTTLNGRAQPHATWLSVGSPRVAATQEGLAVLLEMLTLSSNPGRARRISDRVAAVDMAENGANFIEVFNYFRELNLSAKDSYRVTQRVFRGGMVEGGSFFTKDISYVRGYVENINFIRSAITSGLPELIPMLFLGKLAIEDIPVLYQACQEGILTPPKYLPPMFDNFSGLYAWFGFASGLAGIDLKGVQRHFTRLFKDVPSIDPSLELLDDTEFDNNSD</sequence>
<dbReference type="GO" id="GO:0008237">
    <property type="term" value="F:metallopeptidase activity"/>
    <property type="evidence" value="ECO:0007669"/>
    <property type="project" value="UniProtKB-KW"/>
</dbReference>
<dbReference type="KEGG" id="sbj:CF168_18150"/>
<accession>A0A220USH6</accession>
<evidence type="ECO:0008006" key="7">
    <source>
        <dbReference type="Google" id="ProtNLM"/>
    </source>
</evidence>
<dbReference type="AlphaFoldDB" id="A0A220USH6"/>
<dbReference type="GO" id="GO:0080164">
    <property type="term" value="P:regulation of nitric oxide metabolic process"/>
    <property type="evidence" value="ECO:0007669"/>
    <property type="project" value="TreeGrafter"/>
</dbReference>
<dbReference type="InterPro" id="IPR012548">
    <property type="entry name" value="MATCAP"/>
</dbReference>
<dbReference type="NCBIfam" id="TIGR02421">
    <property type="entry name" value="QEGLA"/>
    <property type="match status" value="1"/>
</dbReference>
<dbReference type="EMBL" id="CP022358">
    <property type="protein sequence ID" value="ASK70633.1"/>
    <property type="molecule type" value="Genomic_DNA"/>
</dbReference>
<evidence type="ECO:0000256" key="2">
    <source>
        <dbReference type="ARBA" id="ARBA00022670"/>
    </source>
</evidence>
<name>A0A220USH6_9GAMM</name>
<dbReference type="GO" id="GO:0006508">
    <property type="term" value="P:proteolysis"/>
    <property type="evidence" value="ECO:0007669"/>
    <property type="project" value="UniProtKB-KW"/>
</dbReference>
<dbReference type="PANTHER" id="PTHR31817:SF0">
    <property type="entry name" value="CHROMOSOME UNDETERMINED SCAFFOLD_67, WHOLE GENOME SHOTGUN SEQUENCE"/>
    <property type="match status" value="1"/>
</dbReference>
<evidence type="ECO:0000256" key="3">
    <source>
        <dbReference type="ARBA" id="ARBA00022801"/>
    </source>
</evidence>